<comment type="subcellular location">
    <subcellularLocation>
        <location evidence="1">Nucleus</location>
    </subcellularLocation>
</comment>
<gene>
    <name evidence="9" type="ORF">CCMP2556_LOCUS29442</name>
</gene>
<feature type="domain" description="PARP catalytic" evidence="8">
    <location>
        <begin position="1396"/>
        <end position="1653"/>
    </location>
</feature>
<feature type="compositionally biased region" description="Basic and acidic residues" evidence="6">
    <location>
        <begin position="831"/>
        <end position="847"/>
    </location>
</feature>
<feature type="compositionally biased region" description="Polar residues" evidence="6">
    <location>
        <begin position="1151"/>
        <end position="1160"/>
    </location>
</feature>
<dbReference type="Pfam" id="PF02825">
    <property type="entry name" value="WWE"/>
    <property type="match status" value="1"/>
</dbReference>
<feature type="region of interest" description="Disordered" evidence="6">
    <location>
        <begin position="1128"/>
        <end position="1189"/>
    </location>
</feature>
<keyword evidence="4" id="KW-0520">NAD</keyword>
<dbReference type="EC" id="2.4.2.-" evidence="4"/>
<dbReference type="SUPFAM" id="SSF56399">
    <property type="entry name" value="ADP-ribosylation"/>
    <property type="match status" value="1"/>
</dbReference>
<evidence type="ECO:0000256" key="3">
    <source>
        <dbReference type="ARBA" id="ARBA00024347"/>
    </source>
</evidence>
<feature type="coiled-coil region" evidence="5">
    <location>
        <begin position="1200"/>
        <end position="1297"/>
    </location>
</feature>
<name>A0ABP0N7P5_9DINO</name>
<comment type="caution">
    <text evidence="9">The sequence shown here is derived from an EMBL/GenBank/DDBJ whole genome shotgun (WGS) entry which is preliminary data.</text>
</comment>
<evidence type="ECO:0000313" key="9">
    <source>
        <dbReference type="EMBL" id="CAK9059817.1"/>
    </source>
</evidence>
<feature type="compositionally biased region" description="Polar residues" evidence="6">
    <location>
        <begin position="855"/>
        <end position="864"/>
    </location>
</feature>
<evidence type="ECO:0000313" key="10">
    <source>
        <dbReference type="Proteomes" id="UP001642484"/>
    </source>
</evidence>
<keyword evidence="4" id="KW-0808">Transferase</keyword>
<dbReference type="InterPro" id="IPR012317">
    <property type="entry name" value="Poly(ADP-ribose)pol_cat_dom"/>
</dbReference>
<dbReference type="InterPro" id="IPR004170">
    <property type="entry name" value="WWE_dom"/>
</dbReference>
<evidence type="ECO:0000256" key="2">
    <source>
        <dbReference type="ARBA" id="ARBA00023242"/>
    </source>
</evidence>
<keyword evidence="5" id="KW-0175">Coiled coil</keyword>
<dbReference type="PROSITE" id="PS51059">
    <property type="entry name" value="PARP_CATALYTIC"/>
    <property type="match status" value="1"/>
</dbReference>
<evidence type="ECO:0000256" key="1">
    <source>
        <dbReference type="ARBA" id="ARBA00004123"/>
    </source>
</evidence>
<feature type="region of interest" description="Disordered" evidence="6">
    <location>
        <begin position="769"/>
        <end position="790"/>
    </location>
</feature>
<feature type="domain" description="WWE" evidence="7">
    <location>
        <begin position="1301"/>
        <end position="1383"/>
    </location>
</feature>
<dbReference type="SUPFAM" id="SSF117839">
    <property type="entry name" value="WWE domain"/>
    <property type="match status" value="1"/>
</dbReference>
<evidence type="ECO:0000259" key="8">
    <source>
        <dbReference type="PROSITE" id="PS51059"/>
    </source>
</evidence>
<keyword evidence="4" id="KW-0328">Glycosyltransferase</keyword>
<evidence type="ECO:0000256" key="4">
    <source>
        <dbReference type="RuleBase" id="RU362114"/>
    </source>
</evidence>
<dbReference type="PANTHER" id="PTHR45740">
    <property type="entry name" value="POLY [ADP-RIBOSE] POLYMERASE"/>
    <property type="match status" value="1"/>
</dbReference>
<evidence type="ECO:0000256" key="6">
    <source>
        <dbReference type="SAM" id="MobiDB-lite"/>
    </source>
</evidence>
<dbReference type="InterPro" id="IPR037197">
    <property type="entry name" value="WWE_dom_sf"/>
</dbReference>
<dbReference type="InterPro" id="IPR051712">
    <property type="entry name" value="ARTD-AVP"/>
</dbReference>
<dbReference type="EMBL" id="CAXAMN010021462">
    <property type="protein sequence ID" value="CAK9059817.1"/>
    <property type="molecule type" value="Genomic_DNA"/>
</dbReference>
<feature type="compositionally biased region" description="Polar residues" evidence="6">
    <location>
        <begin position="921"/>
        <end position="941"/>
    </location>
</feature>
<keyword evidence="2" id="KW-0539">Nucleus</keyword>
<feature type="compositionally biased region" description="Basic and acidic residues" evidence="6">
    <location>
        <begin position="1128"/>
        <end position="1137"/>
    </location>
</feature>
<evidence type="ECO:0000256" key="5">
    <source>
        <dbReference type="SAM" id="Coils"/>
    </source>
</evidence>
<feature type="region of interest" description="Disordered" evidence="6">
    <location>
        <begin position="824"/>
        <end position="948"/>
    </location>
</feature>
<dbReference type="PROSITE" id="PS50918">
    <property type="entry name" value="WWE"/>
    <property type="match status" value="1"/>
</dbReference>
<dbReference type="Gene3D" id="3.30.720.50">
    <property type="match status" value="1"/>
</dbReference>
<dbReference type="Pfam" id="PF00644">
    <property type="entry name" value="PARP"/>
    <property type="match status" value="1"/>
</dbReference>
<keyword evidence="10" id="KW-1185">Reference proteome</keyword>
<sequence>MDEPELLEFYHVQLLKAMEDFGTGGRPEPTDDFPMTTFLAHYTLARCDYMCSGCMSWEPLASLETMSLGERDAEVSETYDDLNLRSLQSQKPPDLLKLPSLGDRAMAVPADVQEEIKELLDPANTTGVHVKLEKILLSLEKVGLAYKAMISPREIMCHPENRGTSMCNAHNVHLKGTQVLQSGLKKDLLPPNSLGIELAVGPDERSKQLRANQQMIGQSKGVLAPLQGGERFLSLASSHFNQFCRALDHGCTKADGTQLHMTPEIKALVESGWQWTMLKAEAAVMFPDLPAFCSMSMNAHNSNTILTNELEAMMELAALHRSGMRMQDAVQAVCQSSPSCKAYIDDCAQFMRLYSGGDTFPMLLWLDGFCKASGHSLLVGEENTNLLAHYNFRLPGCQLNFLRIALLATILSSKRHQDGISKLVFKSDFDKLKGKSTTLAMEDLLSQGWASCQKVANKALGEMSFGKFCVRLVLHALQKEKFEKFSRDGLSFDSFQAIVEELSVDLEGGEHVPSSSVAAVKATDADKVKDLLKASPDEVAMLQNSHISVGKNYMHKDYKEQVFALEGIKDGCGVFKHVPLFGETLEVVASVEELKDWKSTKKEMCQLCPRDVIKDRLPEACPLVLDEWDKMCASYLLAEAYKENNKANVDMVAFTKFPNGLLALRKLKVKELQLYPVGTLAKVKDQHKTDDLLAKGAILVKFKGVAYQVQGFKAYNPIKSEEAGVVCAYFYVKATEDEQEANLQVIWKTYKDLIIPVLENPKQVAEQTPLLKGKDVSATPPAKKDPSMPDDALVADVTRLLQSHFTQQEQDMSALDYMVQLKQEADSGSGLEKKDEQPGEPVSEHEFTNAPWHMPSSTPVQSSPLPKARPVGTTEHTVQKKEVAEESETANKSVSHNSKTQGMAATSDATQGTEESKNQKDYTTVSPDQVPLQQEQGSQPCGSRPKLISSPQDMWKQLYGDGGILTKQNKKMKLIMAAIKEKVEMHGWYKSRELQKEQRRRPAAKKQVSALQEKEVVGSAADITVVKCANKVVESILRGTFSVNGQNHGRPIYKKDADTVTVLLYYWDERDGPKFCGWWFGPKVGGEQVWAFHPASTLTPPKTGWRLPWDGPVDSSFCIEAKVAEERKREDHIKAHQDVPSGSERRKRPLSPTQQHSEAQTGKDAIQKGAVSEVKRRSSNSDVGSQSIGQLVGQMVDKELSKLQEALASEKTMREAAEGKLRDASLSLESREGALASEQRELAKLQEALASERAMRSSKARDCQSLERALASEREKLQAAEEQVQAKQIQIDELTACLAEQKRIKSMASSCGARWQYKENECWHAVPPEANDQMHQAYLAYLRDPISGNRCRTINSAGVAREVDFELMQQKRGDTNKVRQIRILPGVPKQWVSTPASLLQQTDQLNQFYIEVTDDQILEQVIDILQLTGHAQTTWQGCSWLENAGVISVHRIENFRLWHGYKQRCEALRKQNASHNVSVAGAALDLDASDGSTKVMTSNQKVLDCGEALAADVDEKILLHGTSWENANSIILNGFDHRTCSRGMYGDGVYFASAACKSHHYTCKDHKMACGCKRERTLIIARVALGDAYYAKETRYKERRPPVRDSTSGVTYDSVVVNPGRIKGHHNTTQLHQEFVISDREQAYPCYVVQYRL</sequence>
<comment type="similarity">
    <text evidence="3">Belongs to the ARTD/PARP family.</text>
</comment>
<evidence type="ECO:0000259" key="7">
    <source>
        <dbReference type="PROSITE" id="PS50918"/>
    </source>
</evidence>
<dbReference type="Proteomes" id="UP001642484">
    <property type="component" value="Unassembled WGS sequence"/>
</dbReference>
<dbReference type="Gene3D" id="3.90.228.10">
    <property type="match status" value="1"/>
</dbReference>
<protein>
    <recommendedName>
        <fullName evidence="4">Poly [ADP-ribose] polymerase</fullName>
        <shortName evidence="4">PARP</shortName>
        <ecNumber evidence="4">2.4.2.-</ecNumber>
    </recommendedName>
</protein>
<reference evidence="9 10" key="1">
    <citation type="submission" date="2024-02" db="EMBL/GenBank/DDBJ databases">
        <authorList>
            <person name="Chen Y."/>
            <person name="Shah S."/>
            <person name="Dougan E. K."/>
            <person name="Thang M."/>
            <person name="Chan C."/>
        </authorList>
    </citation>
    <scope>NUCLEOTIDE SEQUENCE [LARGE SCALE GENOMIC DNA]</scope>
</reference>
<dbReference type="PANTHER" id="PTHR45740:SF2">
    <property type="entry name" value="POLY [ADP-RIBOSE] POLYMERASE"/>
    <property type="match status" value="1"/>
</dbReference>
<accession>A0ABP0N7P5</accession>
<feature type="compositionally biased region" description="Polar residues" evidence="6">
    <location>
        <begin position="890"/>
        <end position="913"/>
    </location>
</feature>
<organism evidence="9 10">
    <name type="scientific">Durusdinium trenchii</name>
    <dbReference type="NCBI Taxonomy" id="1381693"/>
    <lineage>
        <taxon>Eukaryota</taxon>
        <taxon>Sar</taxon>
        <taxon>Alveolata</taxon>
        <taxon>Dinophyceae</taxon>
        <taxon>Suessiales</taxon>
        <taxon>Symbiodiniaceae</taxon>
        <taxon>Durusdinium</taxon>
    </lineage>
</organism>
<proteinExistence type="inferred from homology"/>
<feature type="compositionally biased region" description="Polar residues" evidence="6">
    <location>
        <begin position="1180"/>
        <end position="1189"/>
    </location>
</feature>